<dbReference type="Proteomes" id="UP000887578">
    <property type="component" value="Unplaced"/>
</dbReference>
<feature type="compositionally biased region" description="Polar residues" evidence="1">
    <location>
        <begin position="25"/>
        <end position="39"/>
    </location>
</feature>
<proteinExistence type="predicted"/>
<dbReference type="AlphaFoldDB" id="A0A914PSG5"/>
<keyword evidence="2" id="KW-1185">Reference proteome</keyword>
<accession>A0A914PSG5</accession>
<sequence>MSEDDYIDLSISSVVDVDRTFCPNGKNQTKTFDPKQSSQHQEEQRNSNRDSGISSEKQKQQQQNQQKISEHNGKGNVMDYSINVDENILLKISKNFVCFANTWEQRKILKERHQRSTVISSLRPTSNMQECARGEIYPTRLSDRLTPEVEIIHEKEKRERSKYDIQPLNEYDTRPISNNIRLRRPSESPRRHFDSRKNYIQPLNERPLSRPLSRNYDHRAHSKATCNNSCNSSAKCCHHTTVYQYNYPPDHYHQQQYNLKSHSVRHPIRKQSTMEDDDDRILKNLAIFNAEYTQIKRIAKSRRNFDYYDEVFLPTTVEFGSVDSGIEEPSYKKIEIPSIVTTHTIMTLLNFSKKYDFLATLARTLLIERRNVKNLVAEFEAALLRHADLLKRKINRLESQLPNSYTPKYSAIKKQIEEAKNNLYVCNEKAKEFEAIISSDKVTSQKLPEGNNDGGRRVPDMDYQLRLIYKVLEN</sequence>
<evidence type="ECO:0000313" key="2">
    <source>
        <dbReference type="Proteomes" id="UP000887578"/>
    </source>
</evidence>
<reference evidence="3" key="1">
    <citation type="submission" date="2022-11" db="UniProtKB">
        <authorList>
            <consortium name="WormBaseParasite"/>
        </authorList>
    </citation>
    <scope>IDENTIFICATION</scope>
</reference>
<name>A0A914PSG5_9BILA</name>
<dbReference type="WBParaSite" id="PDA_v2.g19111.t1">
    <property type="protein sequence ID" value="PDA_v2.g19111.t1"/>
    <property type="gene ID" value="PDA_v2.g19111"/>
</dbReference>
<evidence type="ECO:0000256" key="1">
    <source>
        <dbReference type="SAM" id="MobiDB-lite"/>
    </source>
</evidence>
<organism evidence="2 3">
    <name type="scientific">Panagrolaimus davidi</name>
    <dbReference type="NCBI Taxonomy" id="227884"/>
    <lineage>
        <taxon>Eukaryota</taxon>
        <taxon>Metazoa</taxon>
        <taxon>Ecdysozoa</taxon>
        <taxon>Nematoda</taxon>
        <taxon>Chromadorea</taxon>
        <taxon>Rhabditida</taxon>
        <taxon>Tylenchina</taxon>
        <taxon>Panagrolaimomorpha</taxon>
        <taxon>Panagrolaimoidea</taxon>
        <taxon>Panagrolaimidae</taxon>
        <taxon>Panagrolaimus</taxon>
    </lineage>
</organism>
<evidence type="ECO:0000313" key="3">
    <source>
        <dbReference type="WBParaSite" id="PDA_v2.g19111.t1"/>
    </source>
</evidence>
<feature type="region of interest" description="Disordered" evidence="1">
    <location>
        <begin position="20"/>
        <end position="76"/>
    </location>
</feature>
<protein>
    <submittedName>
        <fullName evidence="3">Uncharacterized protein</fullName>
    </submittedName>
</protein>